<protein>
    <recommendedName>
        <fullName evidence="2">DUF4283 domain-containing protein</fullName>
    </recommendedName>
</protein>
<dbReference type="InterPro" id="IPR025558">
    <property type="entry name" value="DUF4283"/>
</dbReference>
<comment type="caution">
    <text evidence="3">The sequence shown here is derived from an EMBL/GenBank/DDBJ whole genome shotgun (WGS) entry which is preliminary data.</text>
</comment>
<dbReference type="PANTHER" id="PTHR31286:SF99">
    <property type="entry name" value="DUF4283 DOMAIN-CONTAINING PROTEIN"/>
    <property type="match status" value="1"/>
</dbReference>
<dbReference type="InterPro" id="IPR040256">
    <property type="entry name" value="At4g02000-like"/>
</dbReference>
<accession>A0AAE1IM38</accession>
<reference evidence="3" key="1">
    <citation type="submission" date="2023-10" db="EMBL/GenBank/DDBJ databases">
        <title>Chromosome-level genome of the transformable northern wattle, Acacia crassicarpa.</title>
        <authorList>
            <person name="Massaro I."/>
            <person name="Sinha N.R."/>
            <person name="Poethig S."/>
            <person name="Leichty A.R."/>
        </authorList>
    </citation>
    <scope>NUCLEOTIDE SEQUENCE</scope>
    <source>
        <strain evidence="3">Acra3RX</strain>
        <tissue evidence="3">Leaf</tissue>
    </source>
</reference>
<dbReference type="PANTHER" id="PTHR31286">
    <property type="entry name" value="GLYCINE-RICH CELL WALL STRUCTURAL PROTEIN 1.8-LIKE"/>
    <property type="match status" value="1"/>
</dbReference>
<evidence type="ECO:0000259" key="2">
    <source>
        <dbReference type="Pfam" id="PF14111"/>
    </source>
</evidence>
<feature type="region of interest" description="Disordered" evidence="1">
    <location>
        <begin position="544"/>
        <end position="563"/>
    </location>
</feature>
<evidence type="ECO:0000256" key="1">
    <source>
        <dbReference type="SAM" id="MobiDB-lite"/>
    </source>
</evidence>
<dbReference type="AlphaFoldDB" id="A0AAE1IM38"/>
<evidence type="ECO:0000313" key="4">
    <source>
        <dbReference type="Proteomes" id="UP001293593"/>
    </source>
</evidence>
<gene>
    <name evidence="3" type="ORF">QN277_014391</name>
</gene>
<proteinExistence type="predicted"/>
<organism evidence="3 4">
    <name type="scientific">Acacia crassicarpa</name>
    <name type="common">northern wattle</name>
    <dbReference type="NCBI Taxonomy" id="499986"/>
    <lineage>
        <taxon>Eukaryota</taxon>
        <taxon>Viridiplantae</taxon>
        <taxon>Streptophyta</taxon>
        <taxon>Embryophyta</taxon>
        <taxon>Tracheophyta</taxon>
        <taxon>Spermatophyta</taxon>
        <taxon>Magnoliopsida</taxon>
        <taxon>eudicotyledons</taxon>
        <taxon>Gunneridae</taxon>
        <taxon>Pentapetalae</taxon>
        <taxon>rosids</taxon>
        <taxon>fabids</taxon>
        <taxon>Fabales</taxon>
        <taxon>Fabaceae</taxon>
        <taxon>Caesalpinioideae</taxon>
        <taxon>mimosoid clade</taxon>
        <taxon>Acacieae</taxon>
        <taxon>Acacia</taxon>
    </lineage>
</organism>
<name>A0AAE1IM38_9FABA</name>
<feature type="region of interest" description="Disordered" evidence="1">
    <location>
        <begin position="488"/>
        <end position="522"/>
    </location>
</feature>
<dbReference type="EMBL" id="JAWXYG010000022">
    <property type="protein sequence ID" value="KAK4252646.1"/>
    <property type="molecule type" value="Genomic_DNA"/>
</dbReference>
<dbReference type="Proteomes" id="UP001293593">
    <property type="component" value="Unassembled WGS sequence"/>
</dbReference>
<dbReference type="Pfam" id="PF14111">
    <property type="entry name" value="DUF4283"/>
    <property type="match status" value="1"/>
</dbReference>
<evidence type="ECO:0000313" key="3">
    <source>
        <dbReference type="EMBL" id="KAK4252646.1"/>
    </source>
</evidence>
<keyword evidence="4" id="KW-1185">Reference proteome</keyword>
<feature type="domain" description="DUF4283" evidence="2">
    <location>
        <begin position="128"/>
        <end position="210"/>
    </location>
</feature>
<feature type="region of interest" description="Disordered" evidence="1">
    <location>
        <begin position="1"/>
        <end position="56"/>
    </location>
</feature>
<sequence length="563" mass="62232">MASALLPESQSPSVPTSKEEEDLLARRLKKVKNVTQPADPSREQWPKPGQANSIFTKGGTSFVNKLKGIEQDETTAAGSKAFADSIDGNLSDDDMSDDSEPLCRIVEDNDRNFPHFFFSEKMKRRMYKDWNSSVIVTLLGRSIGFKALETRVQSLWAKKGVVKLIDIGHGYHVVKFTNTEDYHNALTGGPWLIYDHYLVVRPWEPMFNPATAKVDRVAVWIRFPRIFLEYYNKEALTFIGNRIGETVKVDFNTSSHSRGHYARLCVLVDLTKQLMAGFAIEGHQYYIEYEGLHMLCSNCGFYGHRRDSCPMGGKQSTRVNGNGTGNGQPNDCNMDGNNMSDGEKRTSEDTWIVVQKPRRPRKNIDKQGQSSDRIPTGSRFAMLAEEVGGDKTDMRATESSPFVFREQGMAEEHRTLVRRTMKVRKEAKRKSDVVAVAVNEVLGAGKGGEEGCQELMRNKRVDSRVRDKLGSNTGDKGDSRGLITGGEGIEAVGGNEGLVGLDSEHSGVGPQDHSTNPYDPGEQGVMAAQLELNESGLEELAGVEGNVDLGGPDTVVPETPMSQ</sequence>